<protein>
    <recommendedName>
        <fullName evidence="2">DUF6801 domain-containing protein</fullName>
    </recommendedName>
</protein>
<name>A0A846ZEA3_9ACTN</name>
<evidence type="ECO:0000259" key="2">
    <source>
        <dbReference type="Pfam" id="PF20611"/>
    </source>
</evidence>
<dbReference type="AlphaFoldDB" id="A0A846ZEA3"/>
<accession>A0A846ZEA3</accession>
<dbReference type="EMBL" id="JAAXPI010000127">
    <property type="protein sequence ID" value="NKZ09154.1"/>
    <property type="molecule type" value="Genomic_DNA"/>
</dbReference>
<dbReference type="RefSeq" id="WP_168444890.1">
    <property type="nucleotide sequence ID" value="NZ_JAAXPI010000127.1"/>
</dbReference>
<feature type="region of interest" description="Disordered" evidence="1">
    <location>
        <begin position="188"/>
        <end position="226"/>
    </location>
</feature>
<feature type="domain" description="DUF6801" evidence="2">
    <location>
        <begin position="47"/>
        <end position="204"/>
    </location>
</feature>
<comment type="caution">
    <text evidence="3">The sequence shown here is derived from an EMBL/GenBank/DDBJ whole genome shotgun (WGS) entry which is preliminary data.</text>
</comment>
<sequence length="226" mass="23289">MEAKPSKRRRTGAKGLAAAAVGGLGLSMLGVLAAGPAMAEPVHQSINYHCVFPLIGNQPLTVDVESDIPKEIAVGEMTPAFHIKATAHITGTITNGLRAVKATSLEGTATADAMLSVPESPELPVAVDVVIPSVAIPQEAGATWDLVAEGDAPQLVFSETGPGSIFVENMLQRIDPKKADGTEVWAGGKDVQCTKDPGQTDPFATFQITDGTPRPSATPTTGNSSP</sequence>
<proteinExistence type="predicted"/>
<feature type="compositionally biased region" description="Polar residues" evidence="1">
    <location>
        <begin position="206"/>
        <end position="226"/>
    </location>
</feature>
<gene>
    <name evidence="3" type="ORF">HGB48_36260</name>
</gene>
<dbReference type="InterPro" id="IPR046542">
    <property type="entry name" value="DUF6801"/>
</dbReference>
<evidence type="ECO:0000313" key="4">
    <source>
        <dbReference type="Proteomes" id="UP000579250"/>
    </source>
</evidence>
<keyword evidence="4" id="KW-1185">Reference proteome</keyword>
<dbReference type="Proteomes" id="UP000579250">
    <property type="component" value="Unassembled WGS sequence"/>
</dbReference>
<dbReference type="Pfam" id="PF20611">
    <property type="entry name" value="DUF6801"/>
    <property type="match status" value="1"/>
</dbReference>
<evidence type="ECO:0000313" key="3">
    <source>
        <dbReference type="EMBL" id="NKZ09154.1"/>
    </source>
</evidence>
<evidence type="ECO:0000256" key="1">
    <source>
        <dbReference type="SAM" id="MobiDB-lite"/>
    </source>
</evidence>
<organism evidence="3 4">
    <name type="scientific">Actinomadura latina</name>
    <dbReference type="NCBI Taxonomy" id="163603"/>
    <lineage>
        <taxon>Bacteria</taxon>
        <taxon>Bacillati</taxon>
        <taxon>Actinomycetota</taxon>
        <taxon>Actinomycetes</taxon>
        <taxon>Streptosporangiales</taxon>
        <taxon>Thermomonosporaceae</taxon>
        <taxon>Actinomadura</taxon>
    </lineage>
</organism>
<reference evidence="3 4" key="1">
    <citation type="submission" date="2020-04" db="EMBL/GenBank/DDBJ databases">
        <title>MicrobeNet Type strains.</title>
        <authorList>
            <person name="Nicholson A.C."/>
        </authorList>
    </citation>
    <scope>NUCLEOTIDE SEQUENCE [LARGE SCALE GENOMIC DNA]</scope>
    <source>
        <strain evidence="3 4">ATCC BAA-277</strain>
    </source>
</reference>